<dbReference type="Proteomes" id="UP000325849">
    <property type="component" value="Unassembled WGS sequence"/>
</dbReference>
<comment type="caution">
    <text evidence="3">The sequence shown here is derived from an EMBL/GenBank/DDBJ whole genome shotgun (WGS) entry which is preliminary data.</text>
</comment>
<protein>
    <submittedName>
        <fullName evidence="3">CoA transferase</fullName>
    </submittedName>
</protein>
<gene>
    <name evidence="3" type="ORF">FNH09_18790</name>
</gene>
<dbReference type="InterPro" id="IPR050483">
    <property type="entry name" value="CoA-transferase_III_domain"/>
</dbReference>
<dbReference type="AlphaFoldDB" id="A0A5N8VEF7"/>
<dbReference type="GO" id="GO:0008410">
    <property type="term" value="F:CoA-transferase activity"/>
    <property type="evidence" value="ECO:0007669"/>
    <property type="project" value="TreeGrafter"/>
</dbReference>
<dbReference type="RefSeq" id="WP_152889405.1">
    <property type="nucleotide sequence ID" value="NZ_VJZD01000069.1"/>
</dbReference>
<keyword evidence="4" id="KW-1185">Reference proteome</keyword>
<dbReference type="PANTHER" id="PTHR48207:SF3">
    <property type="entry name" value="SUCCINATE--HYDROXYMETHYLGLUTARATE COA-TRANSFERASE"/>
    <property type="match status" value="1"/>
</dbReference>
<keyword evidence="1 3" id="KW-0808">Transferase</keyword>
<dbReference type="Gene3D" id="3.30.1540.10">
    <property type="entry name" value="formyl-coa transferase, domain 3"/>
    <property type="match status" value="1"/>
</dbReference>
<evidence type="ECO:0000256" key="2">
    <source>
        <dbReference type="SAM" id="MobiDB-lite"/>
    </source>
</evidence>
<proteinExistence type="predicted"/>
<evidence type="ECO:0000256" key="1">
    <source>
        <dbReference type="ARBA" id="ARBA00022679"/>
    </source>
</evidence>
<dbReference type="Pfam" id="PF02515">
    <property type="entry name" value="CoA_transf_3"/>
    <property type="match status" value="1"/>
</dbReference>
<sequence>MPDDERSGDPRTAPASTAGDSPGPLAGVRVVETGSLIAGPFCGQLLGDFGAEVIKAEDPSGGDPMRQWGRLLPQGLSLNWPVIARNKKSITCDLRRPEGQQLLRDVLATADVLIENFRPGTLERWGLGPAELAQINPRLVVTRVTGYGQDGPYARRAGFGSIGEAMGGLRYITGEPDRAPSRTGISIGDSLAGMFAALGTVMALYSREHTGRGQVVDSAIYEAVLALMEAVLPEWELTGSRRERTGSVLPGVAPSNVYPTRDGSAVLIAANRDTVFNRLAELMDRPELRTDERYGTHAARGENLEELDKLVAEWTRRFDAEELLARLHDHGVPAGLIYTAEDMLADPHFRARQAIVRLMHDKLGSFPMQNVAPRLSATPGAVRTLGPELGQHNDEVYGGLLGLDTEARARLREQGVI</sequence>
<dbReference type="InterPro" id="IPR003673">
    <property type="entry name" value="CoA-Trfase_fam_III"/>
</dbReference>
<dbReference type="Gene3D" id="3.40.50.10540">
    <property type="entry name" value="Crotonobetainyl-coa:carnitine coa-transferase, domain 1"/>
    <property type="match status" value="1"/>
</dbReference>
<dbReference type="InterPro" id="IPR044855">
    <property type="entry name" value="CoA-Trfase_III_dom3_sf"/>
</dbReference>
<dbReference type="EMBL" id="VJZD01000069">
    <property type="protein sequence ID" value="MPY33236.1"/>
    <property type="molecule type" value="Genomic_DNA"/>
</dbReference>
<dbReference type="InterPro" id="IPR023606">
    <property type="entry name" value="CoA-Trfase_III_dom_1_sf"/>
</dbReference>
<dbReference type="PANTHER" id="PTHR48207">
    <property type="entry name" value="SUCCINATE--HYDROXYMETHYLGLUTARATE COA-TRANSFERASE"/>
    <property type="match status" value="1"/>
</dbReference>
<organism evidence="3 4">
    <name type="scientific">Streptomyces adustus</name>
    <dbReference type="NCBI Taxonomy" id="1609272"/>
    <lineage>
        <taxon>Bacteria</taxon>
        <taxon>Bacillati</taxon>
        <taxon>Actinomycetota</taxon>
        <taxon>Actinomycetes</taxon>
        <taxon>Kitasatosporales</taxon>
        <taxon>Streptomycetaceae</taxon>
        <taxon>Streptomyces</taxon>
    </lineage>
</organism>
<dbReference type="SUPFAM" id="SSF89796">
    <property type="entry name" value="CoA-transferase family III (CaiB/BaiF)"/>
    <property type="match status" value="1"/>
</dbReference>
<feature type="region of interest" description="Disordered" evidence="2">
    <location>
        <begin position="1"/>
        <end position="26"/>
    </location>
</feature>
<accession>A0A5N8VEF7</accession>
<reference evidence="3 4" key="1">
    <citation type="submission" date="2019-07" db="EMBL/GenBank/DDBJ databases">
        <title>New species of Amycolatopsis and Streptomyces.</title>
        <authorList>
            <person name="Duangmal K."/>
            <person name="Teo W.F.A."/>
            <person name="Lipun K."/>
        </authorList>
    </citation>
    <scope>NUCLEOTIDE SEQUENCE [LARGE SCALE GENOMIC DNA]</scope>
    <source>
        <strain evidence="3 4">NBRC 109810</strain>
    </source>
</reference>
<dbReference type="OrthoDB" id="9797653at2"/>
<evidence type="ECO:0000313" key="4">
    <source>
        <dbReference type="Proteomes" id="UP000325849"/>
    </source>
</evidence>
<name>A0A5N8VEF7_9ACTN</name>
<evidence type="ECO:0000313" key="3">
    <source>
        <dbReference type="EMBL" id="MPY33236.1"/>
    </source>
</evidence>